<proteinExistence type="predicted"/>
<dbReference type="SUPFAM" id="SSF81324">
    <property type="entry name" value="Voltage-gated potassium channels"/>
    <property type="match status" value="1"/>
</dbReference>
<dbReference type="AlphaFoldDB" id="A0A9D4SVS9"/>
<reference evidence="1" key="2">
    <citation type="submission" date="2021-09" db="EMBL/GenBank/DDBJ databases">
        <authorList>
            <person name="Jia N."/>
            <person name="Wang J."/>
            <person name="Shi W."/>
            <person name="Du L."/>
            <person name="Sun Y."/>
            <person name="Zhan W."/>
            <person name="Jiang J."/>
            <person name="Wang Q."/>
            <person name="Zhang B."/>
            <person name="Ji P."/>
            <person name="Sakyi L.B."/>
            <person name="Cui X."/>
            <person name="Yuan T."/>
            <person name="Jiang B."/>
            <person name="Yang W."/>
            <person name="Lam T.T.-Y."/>
            <person name="Chang Q."/>
            <person name="Ding S."/>
            <person name="Wang X."/>
            <person name="Zhu J."/>
            <person name="Ruan X."/>
            <person name="Zhao L."/>
            <person name="Wei J."/>
            <person name="Que T."/>
            <person name="Du C."/>
            <person name="Cheng J."/>
            <person name="Dai P."/>
            <person name="Han X."/>
            <person name="Huang E."/>
            <person name="Gao Y."/>
            <person name="Liu J."/>
            <person name="Shao H."/>
            <person name="Ye R."/>
            <person name="Li L."/>
            <person name="Wei W."/>
            <person name="Wang X."/>
            <person name="Wang C."/>
            <person name="Huo Q."/>
            <person name="Li W."/>
            <person name="Guo W."/>
            <person name="Chen H."/>
            <person name="Chen S."/>
            <person name="Zhou L."/>
            <person name="Zhou L."/>
            <person name="Ni X."/>
            <person name="Tian J."/>
            <person name="Zhou Y."/>
            <person name="Sheng Y."/>
            <person name="Liu T."/>
            <person name="Pan Y."/>
            <person name="Xia L."/>
            <person name="Li J."/>
            <person name="Zhao F."/>
            <person name="Cao W."/>
        </authorList>
    </citation>
    <scope>NUCLEOTIDE SEQUENCE</scope>
    <source>
        <strain evidence="1">Rsan-2018</strain>
        <tissue evidence="1">Larvae</tissue>
    </source>
</reference>
<accession>A0A9D4SVS9</accession>
<evidence type="ECO:0000313" key="2">
    <source>
        <dbReference type="Proteomes" id="UP000821837"/>
    </source>
</evidence>
<evidence type="ECO:0000313" key="1">
    <source>
        <dbReference type="EMBL" id="KAH7955311.1"/>
    </source>
</evidence>
<sequence>MLFFEIQNNSSGTKWDDACYTVFGSSAVCFVDCVDRSRFADFRSHVFCAVHCVTAYGFGDIFFVDAGSTCCCVCFTWCGVPCACARASFHFADASASQACPTATSTFSLWNDSFAWWGGLAKRV</sequence>
<reference evidence="1" key="1">
    <citation type="journal article" date="2020" name="Cell">
        <title>Large-Scale Comparative Analyses of Tick Genomes Elucidate Their Genetic Diversity and Vector Capacities.</title>
        <authorList>
            <consortium name="Tick Genome and Microbiome Consortium (TIGMIC)"/>
            <person name="Jia N."/>
            <person name="Wang J."/>
            <person name="Shi W."/>
            <person name="Du L."/>
            <person name="Sun Y."/>
            <person name="Zhan W."/>
            <person name="Jiang J.F."/>
            <person name="Wang Q."/>
            <person name="Zhang B."/>
            <person name="Ji P."/>
            <person name="Bell-Sakyi L."/>
            <person name="Cui X.M."/>
            <person name="Yuan T.T."/>
            <person name="Jiang B.G."/>
            <person name="Yang W.F."/>
            <person name="Lam T.T."/>
            <person name="Chang Q.C."/>
            <person name="Ding S.J."/>
            <person name="Wang X.J."/>
            <person name="Zhu J.G."/>
            <person name="Ruan X.D."/>
            <person name="Zhao L."/>
            <person name="Wei J.T."/>
            <person name="Ye R.Z."/>
            <person name="Que T.C."/>
            <person name="Du C.H."/>
            <person name="Zhou Y.H."/>
            <person name="Cheng J.X."/>
            <person name="Dai P.F."/>
            <person name="Guo W.B."/>
            <person name="Han X.H."/>
            <person name="Huang E.J."/>
            <person name="Li L.F."/>
            <person name="Wei W."/>
            <person name="Gao Y.C."/>
            <person name="Liu J.Z."/>
            <person name="Shao H.Z."/>
            <person name="Wang X."/>
            <person name="Wang C.C."/>
            <person name="Yang T.C."/>
            <person name="Huo Q.B."/>
            <person name="Li W."/>
            <person name="Chen H.Y."/>
            <person name="Chen S.E."/>
            <person name="Zhou L.G."/>
            <person name="Ni X.B."/>
            <person name="Tian J.H."/>
            <person name="Sheng Y."/>
            <person name="Liu T."/>
            <person name="Pan Y.S."/>
            <person name="Xia L.Y."/>
            <person name="Li J."/>
            <person name="Zhao F."/>
            <person name="Cao W.C."/>
        </authorList>
    </citation>
    <scope>NUCLEOTIDE SEQUENCE</scope>
    <source>
        <strain evidence="1">Rsan-2018</strain>
    </source>
</reference>
<dbReference type="Proteomes" id="UP000821837">
    <property type="component" value="Unassembled WGS sequence"/>
</dbReference>
<dbReference type="EMBL" id="JABSTV010001250">
    <property type="protein sequence ID" value="KAH7955311.1"/>
    <property type="molecule type" value="Genomic_DNA"/>
</dbReference>
<organism evidence="1 2">
    <name type="scientific">Rhipicephalus sanguineus</name>
    <name type="common">Brown dog tick</name>
    <name type="synonym">Ixodes sanguineus</name>
    <dbReference type="NCBI Taxonomy" id="34632"/>
    <lineage>
        <taxon>Eukaryota</taxon>
        <taxon>Metazoa</taxon>
        <taxon>Ecdysozoa</taxon>
        <taxon>Arthropoda</taxon>
        <taxon>Chelicerata</taxon>
        <taxon>Arachnida</taxon>
        <taxon>Acari</taxon>
        <taxon>Parasitiformes</taxon>
        <taxon>Ixodida</taxon>
        <taxon>Ixodoidea</taxon>
        <taxon>Ixodidae</taxon>
        <taxon>Rhipicephalinae</taxon>
        <taxon>Rhipicephalus</taxon>
        <taxon>Rhipicephalus</taxon>
    </lineage>
</organism>
<comment type="caution">
    <text evidence="1">The sequence shown here is derived from an EMBL/GenBank/DDBJ whole genome shotgun (WGS) entry which is preliminary data.</text>
</comment>
<protein>
    <submittedName>
        <fullName evidence="1">Uncharacterized protein</fullName>
    </submittedName>
</protein>
<gene>
    <name evidence="1" type="ORF">HPB52_000271</name>
</gene>
<keyword evidence="2" id="KW-1185">Reference proteome</keyword>
<name>A0A9D4SVS9_RHISA</name>